<organism evidence="3">
    <name type="scientific">mine drainage metagenome</name>
    <dbReference type="NCBI Taxonomy" id="410659"/>
    <lineage>
        <taxon>unclassified sequences</taxon>
        <taxon>metagenomes</taxon>
        <taxon>ecological metagenomes</taxon>
    </lineage>
</organism>
<protein>
    <submittedName>
        <fullName evidence="3">Uncharacterized protein</fullName>
    </submittedName>
</protein>
<feature type="compositionally biased region" description="Polar residues" evidence="1">
    <location>
        <begin position="91"/>
        <end position="102"/>
    </location>
</feature>
<feature type="compositionally biased region" description="Low complexity" evidence="1">
    <location>
        <begin position="116"/>
        <end position="125"/>
    </location>
</feature>
<evidence type="ECO:0000256" key="2">
    <source>
        <dbReference type="SAM" id="Phobius"/>
    </source>
</evidence>
<accession>A0A1J5P5C1</accession>
<reference evidence="3" key="1">
    <citation type="submission" date="2016-10" db="EMBL/GenBank/DDBJ databases">
        <title>Sequence of Gallionella enrichment culture.</title>
        <authorList>
            <person name="Poehlein A."/>
            <person name="Muehling M."/>
            <person name="Daniel R."/>
        </authorList>
    </citation>
    <scope>NUCLEOTIDE SEQUENCE</scope>
</reference>
<evidence type="ECO:0000256" key="1">
    <source>
        <dbReference type="SAM" id="MobiDB-lite"/>
    </source>
</evidence>
<sequence>MPRTSRDTRGNSAMLIATITFWTDALVSAIRAIASRIGGMDIKPSMTRMIRASIWRTNPDTRPIAVPMTDAQKATENPTSNDTREPKSTREYTSLPNISVPNQYKAEGSRVRRAGARAVGSFVPK</sequence>
<feature type="compositionally biased region" description="Polar residues" evidence="1">
    <location>
        <begin position="72"/>
        <end position="81"/>
    </location>
</feature>
<keyword evidence="2" id="KW-0472">Membrane</keyword>
<dbReference type="AlphaFoldDB" id="A0A1J5P5C1"/>
<evidence type="ECO:0000313" key="3">
    <source>
        <dbReference type="EMBL" id="OIQ66390.1"/>
    </source>
</evidence>
<proteinExistence type="predicted"/>
<feature type="region of interest" description="Disordered" evidence="1">
    <location>
        <begin position="60"/>
        <end position="125"/>
    </location>
</feature>
<comment type="caution">
    <text evidence="3">The sequence shown here is derived from an EMBL/GenBank/DDBJ whole genome shotgun (WGS) entry which is preliminary data.</text>
</comment>
<name>A0A1J5P5C1_9ZZZZ</name>
<dbReference type="EMBL" id="MLJW01006636">
    <property type="protein sequence ID" value="OIQ66390.1"/>
    <property type="molecule type" value="Genomic_DNA"/>
</dbReference>
<keyword evidence="2" id="KW-0812">Transmembrane</keyword>
<feature type="transmembrane region" description="Helical" evidence="2">
    <location>
        <begin position="12"/>
        <end position="34"/>
    </location>
</feature>
<gene>
    <name evidence="3" type="ORF">GALL_520400</name>
</gene>
<keyword evidence="2" id="KW-1133">Transmembrane helix</keyword>